<dbReference type="PANTHER" id="PTHR14418:SF5">
    <property type="entry name" value="CONDENSIN COMPLEX SUBUNIT 3"/>
    <property type="match status" value="1"/>
</dbReference>
<feature type="repeat" description="HEAT" evidence="9">
    <location>
        <begin position="683"/>
        <end position="709"/>
    </location>
</feature>
<accession>A0ABD2N1W7</accession>
<keyword evidence="8" id="KW-0131">Cell cycle</keyword>
<dbReference type="AlphaFoldDB" id="A0ABD2N1W7"/>
<evidence type="ECO:0000256" key="8">
    <source>
        <dbReference type="ARBA" id="ARBA00023306"/>
    </source>
</evidence>
<evidence type="ECO:0000256" key="7">
    <source>
        <dbReference type="ARBA" id="ARBA00023067"/>
    </source>
</evidence>
<evidence type="ECO:0000259" key="10">
    <source>
        <dbReference type="Pfam" id="PF12719"/>
    </source>
</evidence>
<keyword evidence="6" id="KW-0498">Mitosis</keyword>
<organism evidence="11 12">
    <name type="scientific">Cryptolaemus montrouzieri</name>
    <dbReference type="NCBI Taxonomy" id="559131"/>
    <lineage>
        <taxon>Eukaryota</taxon>
        <taxon>Metazoa</taxon>
        <taxon>Ecdysozoa</taxon>
        <taxon>Arthropoda</taxon>
        <taxon>Hexapoda</taxon>
        <taxon>Insecta</taxon>
        <taxon>Pterygota</taxon>
        <taxon>Neoptera</taxon>
        <taxon>Endopterygota</taxon>
        <taxon>Coleoptera</taxon>
        <taxon>Polyphaga</taxon>
        <taxon>Cucujiformia</taxon>
        <taxon>Coccinelloidea</taxon>
        <taxon>Coccinellidae</taxon>
        <taxon>Scymninae</taxon>
        <taxon>Scymnini</taxon>
        <taxon>Cryptolaemus</taxon>
    </lineage>
</organism>
<dbReference type="SUPFAM" id="SSF48371">
    <property type="entry name" value="ARM repeat"/>
    <property type="match status" value="1"/>
</dbReference>
<evidence type="ECO:0000313" key="12">
    <source>
        <dbReference type="Proteomes" id="UP001516400"/>
    </source>
</evidence>
<comment type="caution">
    <text evidence="11">The sequence shown here is derived from an EMBL/GenBank/DDBJ whole genome shotgun (WGS) entry which is preliminary data.</text>
</comment>
<evidence type="ECO:0000256" key="9">
    <source>
        <dbReference type="PROSITE-ProRule" id="PRU00103"/>
    </source>
</evidence>
<dbReference type="InterPro" id="IPR025977">
    <property type="entry name" value="Cnd3_C"/>
</dbReference>
<evidence type="ECO:0000256" key="6">
    <source>
        <dbReference type="ARBA" id="ARBA00022776"/>
    </source>
</evidence>
<evidence type="ECO:0000256" key="3">
    <source>
        <dbReference type="ARBA" id="ARBA00022454"/>
    </source>
</evidence>
<dbReference type="InterPro" id="IPR021133">
    <property type="entry name" value="HEAT_type_2"/>
</dbReference>
<keyword evidence="12" id="KW-1185">Reference proteome</keyword>
<feature type="domain" description="Nuclear condensin complex subunit 3 C-terminal" evidence="10">
    <location>
        <begin position="537"/>
        <end position="841"/>
    </location>
</feature>
<dbReference type="PROSITE" id="PS50077">
    <property type="entry name" value="HEAT_REPEAT"/>
    <property type="match status" value="2"/>
</dbReference>
<keyword evidence="3" id="KW-0158">Chromosome</keyword>
<comment type="similarity">
    <text evidence="2">Belongs to the CND3 (condensin subunit 3) family.</text>
</comment>
<dbReference type="PANTHER" id="PTHR14418">
    <property type="entry name" value="CONDENSIN COMPLEX SUBUNIT 3-RELATED"/>
    <property type="match status" value="1"/>
</dbReference>
<dbReference type="Gene3D" id="1.25.10.10">
    <property type="entry name" value="Leucine-rich Repeat Variant"/>
    <property type="match status" value="2"/>
</dbReference>
<dbReference type="InterPro" id="IPR000357">
    <property type="entry name" value="HEAT"/>
</dbReference>
<dbReference type="GO" id="GO:0051301">
    <property type="term" value="P:cell division"/>
    <property type="evidence" value="ECO:0007669"/>
    <property type="project" value="UniProtKB-KW"/>
</dbReference>
<reference evidence="11 12" key="1">
    <citation type="journal article" date="2021" name="BMC Biol.">
        <title>Horizontally acquired antibacterial genes associated with adaptive radiation of ladybird beetles.</title>
        <authorList>
            <person name="Li H.S."/>
            <person name="Tang X.F."/>
            <person name="Huang Y.H."/>
            <person name="Xu Z.Y."/>
            <person name="Chen M.L."/>
            <person name="Du X.Y."/>
            <person name="Qiu B.Y."/>
            <person name="Chen P.T."/>
            <person name="Zhang W."/>
            <person name="Slipinski A."/>
            <person name="Escalona H.E."/>
            <person name="Waterhouse R.M."/>
            <person name="Zwick A."/>
            <person name="Pang H."/>
        </authorList>
    </citation>
    <scope>NUCLEOTIDE SEQUENCE [LARGE SCALE GENOMIC DNA]</scope>
    <source>
        <strain evidence="11">SYSU2018</strain>
    </source>
</reference>
<sequence length="879" mass="100439">MKQVEKSFDVSNLELFLNVYSKTLYKLYFTDFADKNHFVARGLEFLAKLAVKITLNCVEPLDVTNPNGTVSRVYDITTDPFFTHLLKCSLKYSSVEKTEIRFNTCYFVQTLLQNIGNNVEMDNSLCNSILESLLELLHDPKVNVRLQALKALVRLQEPGNPECVVLKSFMLLFTDVNSEVRKAVVKHIAPHPQSYAKIRERLTDTDVGVRQAAYTKWADINPRLFLKIVDRNFILTCAFSDSNKKIQNILNEKLLPKWLISYGGNHLDLLKALKLDADENDLKNFENLCVQVMNVFLKSNSLSEILKHLPVNKENKLIPVKQLHLESVLYWLILISYLRKIEDGEDYLDKILPELTPFSNYIERIIKEKSASSMDEWENLEYQNIVYHLFRIASGFDMSDEVGRRTFYSIILQILTTHKFQQKVIDEIISVASLLNHNIDTFTTDLCQVISEIREPLVDEVPSESEVRARNFEMSKIKVKIQALEMAEEEASKNKDFQHANIIHLELVECQRQLENLKNLSSDKVRVSKDDPETLCRCLDMLIGVLKMGKIKSMTPALRTCKDEFLMPILGCNVSEVHWRFISCLGLFSLMDEETAFTHANLISLPIATYKAVPNYDKAALKTSVACVTDLIRVYGVKVVGIEEPDSDMALEQTQSTTRRKLYSQDMEELRVVSKDDISIEFIIDIILDMLDDEDEDVRFTAVSSIARLMADNFPVNPELISRLILKWFNPLTERKDTMLQQQVGVIIKCFLDNSKGAKKILEKSVMSIISSIANAPISSPLVEVDIDNVLRFLSALTNSQDSIESENIHNSLAFSIIEKISNKPNDVCTPPLAKLLTYLEVQFEDPVSKRNLISSAELLLMDVIDKGPNRNIFKFIKN</sequence>
<gene>
    <name evidence="11" type="ORF">HHI36_014135</name>
</gene>
<evidence type="ECO:0000313" key="11">
    <source>
        <dbReference type="EMBL" id="KAL3272671.1"/>
    </source>
</evidence>
<dbReference type="InterPro" id="IPR027165">
    <property type="entry name" value="CND3"/>
</dbReference>
<dbReference type="GO" id="GO:0005694">
    <property type="term" value="C:chromosome"/>
    <property type="evidence" value="ECO:0007669"/>
    <property type="project" value="UniProtKB-SubCell"/>
</dbReference>
<proteinExistence type="inferred from homology"/>
<evidence type="ECO:0000256" key="2">
    <source>
        <dbReference type="ARBA" id="ARBA00006533"/>
    </source>
</evidence>
<protein>
    <recommendedName>
        <fullName evidence="10">Nuclear condensin complex subunit 3 C-terminal domain-containing protein</fullName>
    </recommendedName>
</protein>
<comment type="subcellular location">
    <subcellularLocation>
        <location evidence="1">Chromosome</location>
    </subcellularLocation>
</comment>
<feature type="repeat" description="HEAT" evidence="9">
    <location>
        <begin position="129"/>
        <end position="164"/>
    </location>
</feature>
<evidence type="ECO:0000256" key="1">
    <source>
        <dbReference type="ARBA" id="ARBA00004286"/>
    </source>
</evidence>
<keyword evidence="7" id="KW-0226">DNA condensation</keyword>
<name>A0ABD2N1W7_9CUCU</name>
<dbReference type="GO" id="GO:0030261">
    <property type="term" value="P:chromosome condensation"/>
    <property type="evidence" value="ECO:0007669"/>
    <property type="project" value="UniProtKB-KW"/>
</dbReference>
<evidence type="ECO:0000256" key="4">
    <source>
        <dbReference type="ARBA" id="ARBA00022618"/>
    </source>
</evidence>
<dbReference type="Proteomes" id="UP001516400">
    <property type="component" value="Unassembled WGS sequence"/>
</dbReference>
<evidence type="ECO:0000256" key="5">
    <source>
        <dbReference type="ARBA" id="ARBA00022737"/>
    </source>
</evidence>
<dbReference type="InterPro" id="IPR016024">
    <property type="entry name" value="ARM-type_fold"/>
</dbReference>
<dbReference type="InterPro" id="IPR011989">
    <property type="entry name" value="ARM-like"/>
</dbReference>
<dbReference type="Pfam" id="PF02985">
    <property type="entry name" value="HEAT"/>
    <property type="match status" value="1"/>
</dbReference>
<dbReference type="EMBL" id="JABFTP020000062">
    <property type="protein sequence ID" value="KAL3272671.1"/>
    <property type="molecule type" value="Genomic_DNA"/>
</dbReference>
<dbReference type="Pfam" id="PF12719">
    <property type="entry name" value="Cnd3"/>
    <property type="match status" value="1"/>
</dbReference>
<keyword evidence="5" id="KW-0677">Repeat</keyword>
<keyword evidence="4" id="KW-0132">Cell division</keyword>